<evidence type="ECO:0000313" key="1">
    <source>
        <dbReference type="EMBL" id="QSW98436.1"/>
    </source>
</evidence>
<reference evidence="1 2" key="1">
    <citation type="submission" date="2021-03" db="EMBL/GenBank/DDBJ databases">
        <title>Haloterrigena longa sp. nov. and Haloterrigena limicola sp. nov., extremely halophilic archaea isolated from a salt lake.</title>
        <authorList>
            <person name="Henglin C."/>
        </authorList>
    </citation>
    <scope>NUCLEOTIDE SEQUENCE [LARGE SCALE GENOMIC DNA]</scope>
    <source>
        <strain evidence="1 2">KZCA68</strain>
    </source>
</reference>
<evidence type="ECO:0008006" key="3">
    <source>
        <dbReference type="Google" id="ProtNLM"/>
    </source>
</evidence>
<organism evidence="1 2">
    <name type="scientific">Haloterrigena alkaliphila</name>
    <dbReference type="NCBI Taxonomy" id="2816475"/>
    <lineage>
        <taxon>Archaea</taxon>
        <taxon>Methanobacteriati</taxon>
        <taxon>Methanobacteriota</taxon>
        <taxon>Stenosarchaea group</taxon>
        <taxon>Halobacteria</taxon>
        <taxon>Halobacteriales</taxon>
        <taxon>Natrialbaceae</taxon>
        <taxon>Haloterrigena</taxon>
    </lineage>
</organism>
<evidence type="ECO:0000313" key="2">
    <source>
        <dbReference type="Proteomes" id="UP000663203"/>
    </source>
</evidence>
<dbReference type="GeneID" id="63188369"/>
<dbReference type="AlphaFoldDB" id="A0A8A2VBB3"/>
<dbReference type="EMBL" id="CP071462">
    <property type="protein sequence ID" value="QSW98436.1"/>
    <property type="molecule type" value="Genomic_DNA"/>
</dbReference>
<accession>A0A8A2VBB3</accession>
<proteinExistence type="predicted"/>
<gene>
    <name evidence="1" type="ORF">J0X25_13650</name>
</gene>
<keyword evidence="2" id="KW-1185">Reference proteome</keyword>
<name>A0A8A2VBB3_9EURY</name>
<dbReference type="Proteomes" id="UP000663203">
    <property type="component" value="Chromosome"/>
</dbReference>
<dbReference type="RefSeq" id="WP_207288045.1">
    <property type="nucleotide sequence ID" value="NZ_CP071462.1"/>
</dbReference>
<dbReference type="KEGG" id="hakz:J0X25_13650"/>
<sequence length="238" mass="26141">MSRSVQTVLDRYAEEVPYERLAAAVREHRRWTGDDPRLLVAEAAASTTGQSFLGGSKPTVERFRETFVATGRVDSFADLAALDLEDDDLVAAFGAQRKRHVLLEIARVLADRSADDDLVALVDWASAADQYRYDADPIGSIAGVGPSTFQYLRQLAGIDALVPDPTGIQLLEVVAADLESSPIDTATDLRTIASAEWLAWESSYTPLEIDRLAWWTFTDDAERDAILEVHGMADELVD</sequence>
<protein>
    <recommendedName>
        <fullName evidence="3">HhH-GPD family protein</fullName>
    </recommendedName>
</protein>